<evidence type="ECO:0000313" key="2">
    <source>
        <dbReference type="Proteomes" id="UP001383192"/>
    </source>
</evidence>
<accession>A0AAW0DZA0</accession>
<dbReference type="AlphaFoldDB" id="A0AAW0DZA0"/>
<protein>
    <submittedName>
        <fullName evidence="1">Uncharacterized protein</fullName>
    </submittedName>
</protein>
<evidence type="ECO:0000313" key="1">
    <source>
        <dbReference type="EMBL" id="KAK7056349.1"/>
    </source>
</evidence>
<dbReference type="EMBL" id="JAYKXP010000007">
    <property type="protein sequence ID" value="KAK7056349.1"/>
    <property type="molecule type" value="Genomic_DNA"/>
</dbReference>
<sequence>MEKYFSRPFSLDQPGWYAINPPRGLYQFWKQCWGTDQPQELLTHADLAPKCMSMPVNDLPSTSTSIQLCPASILRLQRALLREEYKLLYERLNNHDFQGWKFRQAILVITGHPGIEPFYDYYEPEPPSERILRCIRDEMLGLPPQEDWEMVYILPYQTDMSIPYVEGLEKVPHLSCCFPLDAQMRRQKVFQVVGK</sequence>
<reference evidence="1 2" key="1">
    <citation type="submission" date="2024-01" db="EMBL/GenBank/DDBJ databases">
        <title>A draft genome for a cacao thread blight-causing isolate of Paramarasmius palmivorus.</title>
        <authorList>
            <person name="Baruah I.K."/>
            <person name="Bukari Y."/>
            <person name="Amoako-Attah I."/>
            <person name="Meinhardt L.W."/>
            <person name="Bailey B.A."/>
            <person name="Cohen S.P."/>
        </authorList>
    </citation>
    <scope>NUCLEOTIDE SEQUENCE [LARGE SCALE GENOMIC DNA]</scope>
    <source>
        <strain evidence="1 2">GH-12</strain>
    </source>
</reference>
<keyword evidence="2" id="KW-1185">Reference proteome</keyword>
<proteinExistence type="predicted"/>
<dbReference type="Proteomes" id="UP001383192">
    <property type="component" value="Unassembled WGS sequence"/>
</dbReference>
<organism evidence="1 2">
    <name type="scientific">Paramarasmius palmivorus</name>
    <dbReference type="NCBI Taxonomy" id="297713"/>
    <lineage>
        <taxon>Eukaryota</taxon>
        <taxon>Fungi</taxon>
        <taxon>Dikarya</taxon>
        <taxon>Basidiomycota</taxon>
        <taxon>Agaricomycotina</taxon>
        <taxon>Agaricomycetes</taxon>
        <taxon>Agaricomycetidae</taxon>
        <taxon>Agaricales</taxon>
        <taxon>Marasmiineae</taxon>
        <taxon>Marasmiaceae</taxon>
        <taxon>Paramarasmius</taxon>
    </lineage>
</organism>
<gene>
    <name evidence="1" type="ORF">VNI00_002903</name>
</gene>
<comment type="caution">
    <text evidence="1">The sequence shown here is derived from an EMBL/GenBank/DDBJ whole genome shotgun (WGS) entry which is preliminary data.</text>
</comment>
<name>A0AAW0DZA0_9AGAR</name>